<dbReference type="PANTHER" id="PTHR30126">
    <property type="entry name" value="HTH-TYPE TRANSCRIPTIONAL REGULATOR"/>
    <property type="match status" value="1"/>
</dbReference>
<dbReference type="Gene3D" id="3.40.190.10">
    <property type="entry name" value="Periplasmic binding protein-like II"/>
    <property type="match status" value="2"/>
</dbReference>
<dbReference type="SUPFAM" id="SSF46785">
    <property type="entry name" value="Winged helix' DNA-binding domain"/>
    <property type="match status" value="1"/>
</dbReference>
<dbReference type="Gene3D" id="1.10.10.10">
    <property type="entry name" value="Winged helix-like DNA-binding domain superfamily/Winged helix DNA-binding domain"/>
    <property type="match status" value="1"/>
</dbReference>
<evidence type="ECO:0000256" key="4">
    <source>
        <dbReference type="ARBA" id="ARBA00023163"/>
    </source>
</evidence>
<evidence type="ECO:0000313" key="7">
    <source>
        <dbReference type="Proteomes" id="UP001597337"/>
    </source>
</evidence>
<organism evidence="6 7">
    <name type="scientific">Thiorhodococcus fuscus</name>
    <dbReference type="NCBI Taxonomy" id="527200"/>
    <lineage>
        <taxon>Bacteria</taxon>
        <taxon>Pseudomonadati</taxon>
        <taxon>Pseudomonadota</taxon>
        <taxon>Gammaproteobacteria</taxon>
        <taxon>Chromatiales</taxon>
        <taxon>Chromatiaceae</taxon>
        <taxon>Thiorhodococcus</taxon>
    </lineage>
</organism>
<keyword evidence="3" id="KW-0238">DNA-binding</keyword>
<dbReference type="EMBL" id="JBHUHX010000032">
    <property type="protein sequence ID" value="MFD2112654.1"/>
    <property type="molecule type" value="Genomic_DNA"/>
</dbReference>
<keyword evidence="2" id="KW-0805">Transcription regulation</keyword>
<evidence type="ECO:0000313" key="6">
    <source>
        <dbReference type="EMBL" id="MFD2112654.1"/>
    </source>
</evidence>
<dbReference type="InterPro" id="IPR000847">
    <property type="entry name" value="LysR_HTH_N"/>
</dbReference>
<sequence>MDSESLRIFCTVASELSITHAATRLGRAPSNVTTRIQQLEADLGADLFVRIGKRLSLSAAGEDFLDYASRMMALEEEARHVVSGGTHGGTLRIGSMESTAASRLPSVLASYHAGFPETRLELTTGPSRPLLENVRAGQLDCAFIALPPSFESVSALGDLGLTSRPLWRENLQLLLPAHESGCDQVADIQTRSLAAFPQGCTYRSMAENLLGIAGSTTWRIQEMASYHAMTACVAAGASVALLPASVLKLTSTPPDCKALPAGQSDTLLVWREGYKVPAFQHLIRQLDGARS</sequence>
<evidence type="ECO:0000256" key="2">
    <source>
        <dbReference type="ARBA" id="ARBA00023015"/>
    </source>
</evidence>
<proteinExistence type="inferred from homology"/>
<dbReference type="Pfam" id="PF00126">
    <property type="entry name" value="HTH_1"/>
    <property type="match status" value="1"/>
</dbReference>
<comment type="similarity">
    <text evidence="1">Belongs to the LysR transcriptional regulatory family.</text>
</comment>
<protein>
    <submittedName>
        <fullName evidence="6">LysR family transcriptional regulator</fullName>
    </submittedName>
</protein>
<dbReference type="InterPro" id="IPR005119">
    <property type="entry name" value="LysR_subst-bd"/>
</dbReference>
<name>A0ABW4YBT6_9GAMM</name>
<dbReference type="Proteomes" id="UP001597337">
    <property type="component" value="Unassembled WGS sequence"/>
</dbReference>
<evidence type="ECO:0000259" key="5">
    <source>
        <dbReference type="PROSITE" id="PS50931"/>
    </source>
</evidence>
<feature type="domain" description="HTH lysR-type" evidence="5">
    <location>
        <begin position="1"/>
        <end position="58"/>
    </location>
</feature>
<dbReference type="PANTHER" id="PTHR30126:SF40">
    <property type="entry name" value="HTH-TYPE TRANSCRIPTIONAL REGULATOR GLTR"/>
    <property type="match status" value="1"/>
</dbReference>
<dbReference type="RefSeq" id="WP_386027149.1">
    <property type="nucleotide sequence ID" value="NZ_JBHUHX010000032.1"/>
</dbReference>
<dbReference type="InterPro" id="IPR036388">
    <property type="entry name" value="WH-like_DNA-bd_sf"/>
</dbReference>
<gene>
    <name evidence="6" type="ORF">ACFSJC_12455</name>
</gene>
<comment type="caution">
    <text evidence="6">The sequence shown here is derived from an EMBL/GenBank/DDBJ whole genome shotgun (WGS) entry which is preliminary data.</text>
</comment>
<keyword evidence="7" id="KW-1185">Reference proteome</keyword>
<accession>A0ABW4YBT6</accession>
<dbReference type="PROSITE" id="PS50931">
    <property type="entry name" value="HTH_LYSR"/>
    <property type="match status" value="1"/>
</dbReference>
<evidence type="ECO:0000256" key="3">
    <source>
        <dbReference type="ARBA" id="ARBA00023125"/>
    </source>
</evidence>
<dbReference type="InterPro" id="IPR036390">
    <property type="entry name" value="WH_DNA-bd_sf"/>
</dbReference>
<dbReference type="SUPFAM" id="SSF53850">
    <property type="entry name" value="Periplasmic binding protein-like II"/>
    <property type="match status" value="1"/>
</dbReference>
<reference evidence="7" key="1">
    <citation type="journal article" date="2019" name="Int. J. Syst. Evol. Microbiol.">
        <title>The Global Catalogue of Microorganisms (GCM) 10K type strain sequencing project: providing services to taxonomists for standard genome sequencing and annotation.</title>
        <authorList>
            <consortium name="The Broad Institute Genomics Platform"/>
            <consortium name="The Broad Institute Genome Sequencing Center for Infectious Disease"/>
            <person name="Wu L."/>
            <person name="Ma J."/>
        </authorList>
    </citation>
    <scope>NUCLEOTIDE SEQUENCE [LARGE SCALE GENOMIC DNA]</scope>
    <source>
        <strain evidence="7">KACC 12597</strain>
    </source>
</reference>
<evidence type="ECO:0000256" key="1">
    <source>
        <dbReference type="ARBA" id="ARBA00009437"/>
    </source>
</evidence>
<keyword evidence="4" id="KW-0804">Transcription</keyword>
<dbReference type="Pfam" id="PF03466">
    <property type="entry name" value="LysR_substrate"/>
    <property type="match status" value="1"/>
</dbReference>